<evidence type="ECO:0000259" key="3">
    <source>
        <dbReference type="Pfam" id="PF13891"/>
    </source>
</evidence>
<sequence length="88" mass="10312">MGDHDTPMICRFQDGDRQCIQRAIVHYEYCIRHILLDETAPYKRCQGITKSNSDEDTSVRCTNPIHINRPENLCSTHLILLGRRTRRN</sequence>
<dbReference type="GO" id="GO:0005634">
    <property type="term" value="C:nucleus"/>
    <property type="evidence" value="ECO:0007669"/>
    <property type="project" value="UniProtKB-SubCell"/>
</dbReference>
<dbReference type="EMBL" id="JAUCMV010000002">
    <property type="protein sequence ID" value="KAK0420470.1"/>
    <property type="molecule type" value="Genomic_DNA"/>
</dbReference>
<keyword evidence="5" id="KW-1185">Reference proteome</keyword>
<name>A0AA39M4Q8_9BILA</name>
<evidence type="ECO:0000313" key="4">
    <source>
        <dbReference type="EMBL" id="KAK0420470.1"/>
    </source>
</evidence>
<protein>
    <recommendedName>
        <fullName evidence="3">KANL2-like probable zinc-finger domain-containing protein</fullName>
    </recommendedName>
</protein>
<proteinExistence type="predicted"/>
<dbReference type="AlphaFoldDB" id="A0AA39M4Q8"/>
<organism evidence="4 5">
    <name type="scientific">Steinernema hermaphroditum</name>
    <dbReference type="NCBI Taxonomy" id="289476"/>
    <lineage>
        <taxon>Eukaryota</taxon>
        <taxon>Metazoa</taxon>
        <taxon>Ecdysozoa</taxon>
        <taxon>Nematoda</taxon>
        <taxon>Chromadorea</taxon>
        <taxon>Rhabditida</taxon>
        <taxon>Tylenchina</taxon>
        <taxon>Panagrolaimomorpha</taxon>
        <taxon>Strongyloidoidea</taxon>
        <taxon>Steinernematidae</taxon>
        <taxon>Steinernema</taxon>
    </lineage>
</organism>
<evidence type="ECO:0000313" key="5">
    <source>
        <dbReference type="Proteomes" id="UP001175271"/>
    </source>
</evidence>
<evidence type="ECO:0000256" key="1">
    <source>
        <dbReference type="ARBA" id="ARBA00004123"/>
    </source>
</evidence>
<dbReference type="InterPro" id="IPR025927">
    <property type="entry name" value="Znf_KANL2-like"/>
</dbReference>
<evidence type="ECO:0000256" key="2">
    <source>
        <dbReference type="ARBA" id="ARBA00023242"/>
    </source>
</evidence>
<dbReference type="Proteomes" id="UP001175271">
    <property type="component" value="Unassembled WGS sequence"/>
</dbReference>
<feature type="domain" description="KANL2-like probable zinc-finger" evidence="3">
    <location>
        <begin position="11"/>
        <end position="77"/>
    </location>
</feature>
<dbReference type="PANTHER" id="PTHR16198">
    <property type="match status" value="1"/>
</dbReference>
<reference evidence="4" key="1">
    <citation type="submission" date="2023-06" db="EMBL/GenBank/DDBJ databases">
        <title>Genomic analysis of the entomopathogenic nematode Steinernema hermaphroditum.</title>
        <authorList>
            <person name="Schwarz E.M."/>
            <person name="Heppert J.K."/>
            <person name="Baniya A."/>
            <person name="Schwartz H.T."/>
            <person name="Tan C.-H."/>
            <person name="Antoshechkin I."/>
            <person name="Sternberg P.W."/>
            <person name="Goodrich-Blair H."/>
            <person name="Dillman A.R."/>
        </authorList>
    </citation>
    <scope>NUCLEOTIDE SEQUENCE</scope>
    <source>
        <strain evidence="4">PS9179</strain>
        <tissue evidence="4">Whole animal</tissue>
    </source>
</reference>
<dbReference type="PANTHER" id="PTHR16198:SF2">
    <property type="entry name" value="INO80 COMPLEX SUBUNIT D"/>
    <property type="match status" value="1"/>
</dbReference>
<comment type="subcellular location">
    <subcellularLocation>
        <location evidence="1">Nucleus</location>
    </subcellularLocation>
</comment>
<comment type="caution">
    <text evidence="4">The sequence shown here is derived from an EMBL/GenBank/DDBJ whole genome shotgun (WGS) entry which is preliminary data.</text>
</comment>
<accession>A0AA39M4Q8</accession>
<keyword evidence="2" id="KW-0539">Nucleus</keyword>
<dbReference type="Pfam" id="PF13891">
    <property type="entry name" value="zf-C3HC3H_KANSL2"/>
    <property type="match status" value="1"/>
</dbReference>
<gene>
    <name evidence="4" type="ORF">QR680_014701</name>
</gene>